<dbReference type="EMBL" id="AQQV01000003">
    <property type="protein sequence ID" value="ORE85934.1"/>
    <property type="molecule type" value="Genomic_DNA"/>
</dbReference>
<sequence>MLQNNTETQRIVQHGQGGELFMIFIVNLILTILTLGIYRFWAITRTRRYIWSHTLIEGHTLEYTGQGLELLIGFLKVFVIFVALGIGIVFFPPLLALLYLAMPFLMGLAIYGAMRYRLSHTRLRGVRFGLDGKASDYALMVLGYTLLLFFTLGMAAPWVRSALYGELINHMRFGSARFAYDGRGAQMAGPFFLAVLLTIPTVGLIWLWYRGREIRYQTRHTRLDQVQFGSHLSGGAYFWLVLSNLLLLLFTLGLALPWVALRSIRFMLDRLELDGELDYASIEQSAAEANATGEGLADALDVGVF</sequence>
<keyword evidence="1" id="KW-0472">Membrane</keyword>
<organism evidence="2 3">
    <name type="scientific">Oceanococcus atlanticus</name>
    <dbReference type="NCBI Taxonomy" id="1317117"/>
    <lineage>
        <taxon>Bacteria</taxon>
        <taxon>Pseudomonadati</taxon>
        <taxon>Pseudomonadota</taxon>
        <taxon>Gammaproteobacteria</taxon>
        <taxon>Chromatiales</taxon>
        <taxon>Oceanococcaceae</taxon>
        <taxon>Oceanococcus</taxon>
    </lineage>
</organism>
<dbReference type="OrthoDB" id="9765721at2"/>
<feature type="transmembrane region" description="Helical" evidence="1">
    <location>
        <begin position="137"/>
        <end position="159"/>
    </location>
</feature>
<feature type="transmembrane region" description="Helical" evidence="1">
    <location>
        <begin position="70"/>
        <end position="91"/>
    </location>
</feature>
<dbReference type="STRING" id="1317117.ATO7_11593"/>
<evidence type="ECO:0000313" key="2">
    <source>
        <dbReference type="EMBL" id="ORE85934.1"/>
    </source>
</evidence>
<feature type="transmembrane region" description="Helical" evidence="1">
    <location>
        <begin position="237"/>
        <end position="261"/>
    </location>
</feature>
<feature type="transmembrane region" description="Helical" evidence="1">
    <location>
        <begin position="187"/>
        <end position="209"/>
    </location>
</feature>
<evidence type="ECO:0008006" key="4">
    <source>
        <dbReference type="Google" id="ProtNLM"/>
    </source>
</evidence>
<keyword evidence="1" id="KW-1133">Transmembrane helix</keyword>
<dbReference type="InterPro" id="IPR010295">
    <property type="entry name" value="DUF898"/>
</dbReference>
<proteinExistence type="predicted"/>
<comment type="caution">
    <text evidence="2">The sequence shown here is derived from an EMBL/GenBank/DDBJ whole genome shotgun (WGS) entry which is preliminary data.</text>
</comment>
<name>A0A1Y1SCL1_9GAMM</name>
<reference evidence="2 3" key="1">
    <citation type="submission" date="2013-04" db="EMBL/GenBank/DDBJ databases">
        <title>Oceanococcus atlanticus 22II-S10r2 Genome Sequencing.</title>
        <authorList>
            <person name="Lai Q."/>
            <person name="Li G."/>
            <person name="Shao Z."/>
        </authorList>
    </citation>
    <scope>NUCLEOTIDE SEQUENCE [LARGE SCALE GENOMIC DNA]</scope>
    <source>
        <strain evidence="2 3">22II-S10r2</strain>
    </source>
</reference>
<accession>A0A1Y1SCL1</accession>
<dbReference type="RefSeq" id="WP_083561964.1">
    <property type="nucleotide sequence ID" value="NZ_AQQV01000003.1"/>
</dbReference>
<evidence type="ECO:0000313" key="3">
    <source>
        <dbReference type="Proteomes" id="UP000192342"/>
    </source>
</evidence>
<protein>
    <recommendedName>
        <fullName evidence="4">DUF898 domain-containing protein</fullName>
    </recommendedName>
</protein>
<feature type="transmembrane region" description="Helical" evidence="1">
    <location>
        <begin position="20"/>
        <end position="41"/>
    </location>
</feature>
<gene>
    <name evidence="2" type="ORF">ATO7_11593</name>
</gene>
<feature type="transmembrane region" description="Helical" evidence="1">
    <location>
        <begin position="97"/>
        <end position="116"/>
    </location>
</feature>
<dbReference type="Pfam" id="PF05987">
    <property type="entry name" value="DUF898"/>
    <property type="match status" value="1"/>
</dbReference>
<keyword evidence="1" id="KW-0812">Transmembrane</keyword>
<evidence type="ECO:0000256" key="1">
    <source>
        <dbReference type="SAM" id="Phobius"/>
    </source>
</evidence>
<dbReference type="Proteomes" id="UP000192342">
    <property type="component" value="Unassembled WGS sequence"/>
</dbReference>
<keyword evidence="3" id="KW-1185">Reference proteome</keyword>
<dbReference type="AlphaFoldDB" id="A0A1Y1SCL1"/>